<dbReference type="GO" id="GO:0008664">
    <property type="term" value="F:RNA 2',3'-cyclic 3'-phosphodiesterase activity"/>
    <property type="evidence" value="ECO:0007669"/>
    <property type="project" value="InterPro"/>
</dbReference>
<dbReference type="RefSeq" id="WP_099621900.1">
    <property type="nucleotide sequence ID" value="NZ_CP024201.1"/>
</dbReference>
<dbReference type="SUPFAM" id="SSF55144">
    <property type="entry name" value="LigT-like"/>
    <property type="match status" value="1"/>
</dbReference>
<keyword evidence="1" id="KW-0378">Hydrolase</keyword>
<dbReference type="PANTHER" id="PTHR35561:SF1">
    <property type="entry name" value="RNA 2',3'-CYCLIC PHOSPHODIESTERASE"/>
    <property type="match status" value="1"/>
</dbReference>
<protein>
    <recommendedName>
        <fullName evidence="4">RNA 2',3'-cyclic phosphodiesterase</fullName>
    </recommendedName>
</protein>
<dbReference type="KEGG" id="cmb:CSW64_09610"/>
<accession>A0A2D2AXB7</accession>
<dbReference type="OrthoDB" id="7770344at2"/>
<dbReference type="AlphaFoldDB" id="A0A2D2AXB7"/>
<dbReference type="EMBL" id="CP024201">
    <property type="protein sequence ID" value="ATQ42646.1"/>
    <property type="molecule type" value="Genomic_DNA"/>
</dbReference>
<reference evidence="2 3" key="1">
    <citation type="submission" date="2017-10" db="EMBL/GenBank/DDBJ databases">
        <title>Genome sequence of Caulobacter mirabilis FWC38.</title>
        <authorList>
            <person name="Fiebig A."/>
            <person name="Crosson S."/>
        </authorList>
    </citation>
    <scope>NUCLEOTIDE SEQUENCE [LARGE SCALE GENOMIC DNA]</scope>
    <source>
        <strain evidence="2 3">FWC 38</strain>
    </source>
</reference>
<dbReference type="PANTHER" id="PTHR35561">
    <property type="entry name" value="RNA 2',3'-CYCLIC PHOSPHODIESTERASE"/>
    <property type="match status" value="1"/>
</dbReference>
<keyword evidence="3" id="KW-1185">Reference proteome</keyword>
<dbReference type="Gene3D" id="3.90.1140.10">
    <property type="entry name" value="Cyclic phosphodiesterase"/>
    <property type="match status" value="1"/>
</dbReference>
<dbReference type="GO" id="GO:0004113">
    <property type="term" value="F:2',3'-cyclic-nucleotide 3'-phosphodiesterase activity"/>
    <property type="evidence" value="ECO:0007669"/>
    <property type="project" value="InterPro"/>
</dbReference>
<dbReference type="Pfam" id="PF13563">
    <property type="entry name" value="2_5_RNA_ligase2"/>
    <property type="match status" value="1"/>
</dbReference>
<evidence type="ECO:0008006" key="4">
    <source>
        <dbReference type="Google" id="ProtNLM"/>
    </source>
</evidence>
<dbReference type="Proteomes" id="UP000228945">
    <property type="component" value="Chromosome"/>
</dbReference>
<evidence type="ECO:0000313" key="2">
    <source>
        <dbReference type="EMBL" id="ATQ42646.1"/>
    </source>
</evidence>
<proteinExistence type="predicted"/>
<name>A0A2D2AXB7_9CAUL</name>
<organism evidence="2 3">
    <name type="scientific">Caulobacter mirabilis</name>
    <dbReference type="NCBI Taxonomy" id="69666"/>
    <lineage>
        <taxon>Bacteria</taxon>
        <taxon>Pseudomonadati</taxon>
        <taxon>Pseudomonadota</taxon>
        <taxon>Alphaproteobacteria</taxon>
        <taxon>Caulobacterales</taxon>
        <taxon>Caulobacteraceae</taxon>
        <taxon>Caulobacter</taxon>
    </lineage>
</organism>
<evidence type="ECO:0000256" key="1">
    <source>
        <dbReference type="ARBA" id="ARBA00022801"/>
    </source>
</evidence>
<dbReference type="InterPro" id="IPR004175">
    <property type="entry name" value="RNA_CPDase"/>
</dbReference>
<gene>
    <name evidence="2" type="ORF">CSW64_09610</name>
</gene>
<evidence type="ECO:0000313" key="3">
    <source>
        <dbReference type="Proteomes" id="UP000228945"/>
    </source>
</evidence>
<dbReference type="InterPro" id="IPR009097">
    <property type="entry name" value="Cyclic_Pdiesterase"/>
</dbReference>
<sequence length="187" mass="20634">MRAESFIKGARTRTFLGLLPPPSQRSAMRRAAEEITRGPGTETWLYGEPWLHVSLAGLLEGAGDEAVAALGDAADAVAYRPFDVAFDHIISWRNNCLVAAGTDNVVGLIELHERIATALAKQGFRGPTRFTPHVTLAKSPIDFGDTDIRPVRWTVTEFVLLHRWPRARRYAVLGRWPLGGPRRGALI</sequence>